<reference evidence="1" key="1">
    <citation type="submission" date="2019-02" db="EMBL/GenBank/DDBJ databases">
        <title>Halonotius sp. a new haloarchaeum isolated from saline soil.</title>
        <authorList>
            <person name="Duran-Viseras A."/>
            <person name="Sanchez-Porro C."/>
            <person name="Ventosa A."/>
        </authorList>
    </citation>
    <scope>NUCLEOTIDE SEQUENCE</scope>
    <source>
        <strain evidence="1">F15B</strain>
    </source>
</reference>
<evidence type="ECO:0000313" key="1">
    <source>
        <dbReference type="EMBL" id="TQQ81118.1"/>
    </source>
</evidence>
<name>A0A8J8PC50_9EURY</name>
<dbReference type="Proteomes" id="UP000705823">
    <property type="component" value="Unassembled WGS sequence"/>
</dbReference>
<dbReference type="AlphaFoldDB" id="A0A8J8PC50"/>
<sequence>MVDKRPAMLYYGKIHHSHRAMAESVDAELIQVEGGRPMSRIRAASRLDVGEKPIITEGGRPLFQAAWMDIFGNCGPVIHLAADEALMNIFNPLEHYSVTTRVAHAWAHRHVDAVLGVSPRLVSEARVFGTDVTKLIHPFPSQKKWDNLGKISPELDSQQVLAVGSHRKKNNFEILQEIADEADSEIEFVVVGPDTELLTETRSVTTCGFVDESEFFDLYKESGAFILPAIAQPFPVSTLEALRAGLPPFVTTETGTSDYIHKVHPKLVSGVSIPQIAASLDWYFDLERNERENLSTDVRSIGDRFSPVQGKETFKIAYQQTMEELRI</sequence>
<dbReference type="PANTHER" id="PTHR45947">
    <property type="entry name" value="SULFOQUINOVOSYL TRANSFERASE SQD2"/>
    <property type="match status" value="1"/>
</dbReference>
<proteinExistence type="predicted"/>
<gene>
    <name evidence="1" type="ORF">EGH24_08240</name>
</gene>
<dbReference type="PANTHER" id="PTHR45947:SF3">
    <property type="entry name" value="SULFOQUINOVOSYL TRANSFERASE SQD2"/>
    <property type="match status" value="1"/>
</dbReference>
<keyword evidence="2" id="KW-1185">Reference proteome</keyword>
<dbReference type="EMBL" id="RKLU01000003">
    <property type="protein sequence ID" value="TQQ81118.1"/>
    <property type="molecule type" value="Genomic_DNA"/>
</dbReference>
<accession>A0A8J8PC50</accession>
<dbReference type="Pfam" id="PF13692">
    <property type="entry name" value="Glyco_trans_1_4"/>
    <property type="match status" value="1"/>
</dbReference>
<dbReference type="GO" id="GO:0016757">
    <property type="term" value="F:glycosyltransferase activity"/>
    <property type="evidence" value="ECO:0007669"/>
    <property type="project" value="TreeGrafter"/>
</dbReference>
<dbReference type="Gene3D" id="3.40.50.2000">
    <property type="entry name" value="Glycogen Phosphorylase B"/>
    <property type="match status" value="1"/>
</dbReference>
<protein>
    <submittedName>
        <fullName evidence="1">Glycosyltransferase</fullName>
    </submittedName>
</protein>
<dbReference type="SUPFAM" id="SSF53756">
    <property type="entry name" value="UDP-Glycosyltransferase/glycogen phosphorylase"/>
    <property type="match status" value="1"/>
</dbReference>
<organism evidence="1 2">
    <name type="scientific">Halonotius terrestris</name>
    <dbReference type="NCBI Taxonomy" id="2487750"/>
    <lineage>
        <taxon>Archaea</taxon>
        <taxon>Methanobacteriati</taxon>
        <taxon>Methanobacteriota</taxon>
        <taxon>Stenosarchaea group</taxon>
        <taxon>Halobacteria</taxon>
        <taxon>Halobacteriales</taxon>
        <taxon>Haloferacaceae</taxon>
        <taxon>Halonotius</taxon>
    </lineage>
</organism>
<comment type="caution">
    <text evidence="1">The sequence shown here is derived from an EMBL/GenBank/DDBJ whole genome shotgun (WGS) entry which is preliminary data.</text>
</comment>
<evidence type="ECO:0000313" key="2">
    <source>
        <dbReference type="Proteomes" id="UP000705823"/>
    </source>
</evidence>
<dbReference type="InterPro" id="IPR050194">
    <property type="entry name" value="Glycosyltransferase_grp1"/>
</dbReference>